<feature type="compositionally biased region" description="Basic residues" evidence="1">
    <location>
        <begin position="1"/>
        <end position="11"/>
    </location>
</feature>
<organism evidence="2 3">
    <name type="scientific">Bradyrhizobium vignae</name>
    <dbReference type="NCBI Taxonomy" id="1549949"/>
    <lineage>
        <taxon>Bacteria</taxon>
        <taxon>Pseudomonadati</taxon>
        <taxon>Pseudomonadota</taxon>
        <taxon>Alphaproteobacteria</taxon>
        <taxon>Hyphomicrobiales</taxon>
        <taxon>Nitrobacteraceae</taxon>
        <taxon>Bradyrhizobium</taxon>
    </lineage>
</organism>
<accession>A0A2U3PX03</accession>
<evidence type="ECO:0000313" key="3">
    <source>
        <dbReference type="Proteomes" id="UP000246085"/>
    </source>
</evidence>
<proteinExistence type="predicted"/>
<dbReference type="AlphaFoldDB" id="A0A2U3PX03"/>
<feature type="region of interest" description="Disordered" evidence="1">
    <location>
        <begin position="1"/>
        <end position="21"/>
    </location>
</feature>
<evidence type="ECO:0000313" key="2">
    <source>
        <dbReference type="EMBL" id="SPP93683.1"/>
    </source>
</evidence>
<sequence>MSVRLHFRRRAAASQPHPEERALARLSKDEAFTPAEVDRFEINLSHAAE</sequence>
<name>A0A2U3PX03_9BRAD</name>
<protein>
    <submittedName>
        <fullName evidence="2">Uncharacterized protein</fullName>
    </submittedName>
</protein>
<gene>
    <name evidence="2" type="ORF">BRAD3257_2614</name>
</gene>
<dbReference type="EMBL" id="LS398110">
    <property type="protein sequence ID" value="SPP93683.1"/>
    <property type="molecule type" value="Genomic_DNA"/>
</dbReference>
<dbReference type="Proteomes" id="UP000246085">
    <property type="component" value="Chromosome BRAD3257"/>
</dbReference>
<reference evidence="2 3" key="1">
    <citation type="submission" date="2018-03" db="EMBL/GenBank/DDBJ databases">
        <authorList>
            <person name="Gully D."/>
        </authorList>
    </citation>
    <scope>NUCLEOTIDE SEQUENCE [LARGE SCALE GENOMIC DNA]</scope>
    <source>
        <strain evidence="2">ORS3257</strain>
    </source>
</reference>
<dbReference type="KEGG" id="bvz:BRAD3257_2614"/>
<evidence type="ECO:0000256" key="1">
    <source>
        <dbReference type="SAM" id="MobiDB-lite"/>
    </source>
</evidence>